<evidence type="ECO:0000256" key="1">
    <source>
        <dbReference type="ARBA" id="ARBA00022723"/>
    </source>
</evidence>
<reference evidence="4 5" key="1">
    <citation type="submission" date="2019-10" db="EMBL/GenBank/DDBJ databases">
        <title>Alkalibaculum tamaniensis sp.nov., a new alkaliphilic acetogen, isolated on methoxylated aromatics from a mud volcano.</title>
        <authorList>
            <person name="Khomyakova M.A."/>
            <person name="Merkel A.Y."/>
            <person name="Bonch-Osmolovskaya E.A."/>
            <person name="Slobodkin A.I."/>
        </authorList>
    </citation>
    <scope>NUCLEOTIDE SEQUENCE [LARGE SCALE GENOMIC DNA]</scope>
    <source>
        <strain evidence="4 5">M08DMB</strain>
    </source>
</reference>
<dbReference type="PANTHER" id="PTHR31302">
    <property type="entry name" value="TRANSMEMBRANE PROTEIN WITH METALLOPHOSPHOESTERASE DOMAIN-RELATED"/>
    <property type="match status" value="1"/>
</dbReference>
<keyword evidence="1" id="KW-0479">Metal-binding</keyword>
<comment type="caution">
    <text evidence="4">The sequence shown here is derived from an EMBL/GenBank/DDBJ whole genome shotgun (WGS) entry which is preliminary data.</text>
</comment>
<dbReference type="RefSeq" id="WP_152803586.1">
    <property type="nucleotide sequence ID" value="NZ_WHNX01000010.1"/>
</dbReference>
<protein>
    <submittedName>
        <fullName evidence="4">Metallophosphoesterase</fullName>
    </submittedName>
</protein>
<keyword evidence="5" id="KW-1185">Reference proteome</keyword>
<proteinExistence type="predicted"/>
<dbReference type="EMBL" id="WHNX01000010">
    <property type="protein sequence ID" value="MPW25785.1"/>
    <property type="molecule type" value="Genomic_DNA"/>
</dbReference>
<dbReference type="InterPro" id="IPR051158">
    <property type="entry name" value="Metallophosphoesterase_sf"/>
</dbReference>
<keyword evidence="2" id="KW-0378">Hydrolase</keyword>
<evidence type="ECO:0000259" key="3">
    <source>
        <dbReference type="Pfam" id="PF00149"/>
    </source>
</evidence>
<dbReference type="InterPro" id="IPR004843">
    <property type="entry name" value="Calcineurin-like_PHP"/>
</dbReference>
<dbReference type="GO" id="GO:0009245">
    <property type="term" value="P:lipid A biosynthetic process"/>
    <property type="evidence" value="ECO:0007669"/>
    <property type="project" value="TreeGrafter"/>
</dbReference>
<sequence length="275" mass="31279">MKKKCCVIGGALLGFLWLHFENNHITRTNIKYTNDKLPSLFDGYTVLHVSDLHNKEFGHNQSKLIDKTKSIKPDIIVITGDFIDSNRPNMDISMTYIREAIKIAPIYYVPGNHESRFEHYEILVNKLHSLGVNVLDNISIPIYKEDQNIFIAGIQDPSFVSENTTQFDMILDCLKTTKKNFSILLSHRPEKFNVYVKHNFDLVFTGHAHGGQVRLPFVGGLLSPNQGFLPKYTSGIYQKFKTSMIVSRGLGNSSFPFRVFNTPELVVVTLESPLK</sequence>
<organism evidence="4 5">
    <name type="scientific">Alkalibaculum sporogenes</name>
    <dbReference type="NCBI Taxonomy" id="2655001"/>
    <lineage>
        <taxon>Bacteria</taxon>
        <taxon>Bacillati</taxon>
        <taxon>Bacillota</taxon>
        <taxon>Clostridia</taxon>
        <taxon>Eubacteriales</taxon>
        <taxon>Eubacteriaceae</taxon>
        <taxon>Alkalibaculum</taxon>
    </lineage>
</organism>
<gene>
    <name evidence="4" type="ORF">GC105_08280</name>
</gene>
<dbReference type="PANTHER" id="PTHR31302:SF31">
    <property type="entry name" value="PHOSPHODIESTERASE YAEI"/>
    <property type="match status" value="1"/>
</dbReference>
<dbReference type="Pfam" id="PF00149">
    <property type="entry name" value="Metallophos"/>
    <property type="match status" value="1"/>
</dbReference>
<accession>A0A6A7K8V1</accession>
<dbReference type="SUPFAM" id="SSF56300">
    <property type="entry name" value="Metallo-dependent phosphatases"/>
    <property type="match status" value="1"/>
</dbReference>
<dbReference type="GO" id="GO:0046872">
    <property type="term" value="F:metal ion binding"/>
    <property type="evidence" value="ECO:0007669"/>
    <property type="project" value="UniProtKB-KW"/>
</dbReference>
<name>A0A6A7K8V1_9FIRM</name>
<dbReference type="InterPro" id="IPR029052">
    <property type="entry name" value="Metallo-depent_PP-like"/>
</dbReference>
<dbReference type="Gene3D" id="3.60.21.10">
    <property type="match status" value="1"/>
</dbReference>
<evidence type="ECO:0000256" key="2">
    <source>
        <dbReference type="ARBA" id="ARBA00022801"/>
    </source>
</evidence>
<evidence type="ECO:0000313" key="5">
    <source>
        <dbReference type="Proteomes" id="UP000440004"/>
    </source>
</evidence>
<evidence type="ECO:0000313" key="4">
    <source>
        <dbReference type="EMBL" id="MPW25785.1"/>
    </source>
</evidence>
<dbReference type="CDD" id="cd07385">
    <property type="entry name" value="MPP_YkuE_C"/>
    <property type="match status" value="1"/>
</dbReference>
<dbReference type="Proteomes" id="UP000440004">
    <property type="component" value="Unassembled WGS sequence"/>
</dbReference>
<dbReference type="AlphaFoldDB" id="A0A6A7K8V1"/>
<dbReference type="GO" id="GO:0008758">
    <property type="term" value="F:UDP-2,3-diacylglucosamine hydrolase activity"/>
    <property type="evidence" value="ECO:0007669"/>
    <property type="project" value="TreeGrafter"/>
</dbReference>
<feature type="domain" description="Calcineurin-like phosphoesterase" evidence="3">
    <location>
        <begin position="45"/>
        <end position="210"/>
    </location>
</feature>
<dbReference type="GO" id="GO:0016020">
    <property type="term" value="C:membrane"/>
    <property type="evidence" value="ECO:0007669"/>
    <property type="project" value="GOC"/>
</dbReference>